<dbReference type="GO" id="GO:0006032">
    <property type="term" value="P:chitin catabolic process"/>
    <property type="evidence" value="ECO:0007669"/>
    <property type="project" value="UniProtKB-KW"/>
</dbReference>
<sequence length="870" mass="93662">MGVALFVNIEPTWAHGTLSSPASRVYSCFLEGPESPTSAACQYAVSVGGTQPLYDWNEVNIGDANGRHRELIPDGKLCSANRAKYAAFDTPRADWPATVVQSGDYTFKFAATAPHPGYFELYITKDGYDPTQPLKWSDLEQFAVVSDPPLVNGAYEFQATIPARTGRHVIYAIWQRTDSPEAFYACSDVVFQASGGGEPAPTVTPTPDAGVCSAPAWNAAVAYVGGDVVSHNGHEWRAKWWTRGEEPGTTGQWGVWEDLGACSGGTAPTPIPPTATPSATSTPVPPTATPQPTNTPVPPTATPQPTSTPVPPTATPQPTSTPVPPTPTPGGVCSAPAWDANAVYTSGDVVSHNGHEWRAKWWTQGEEPGTTGQWGVWEDLGPCSVGSTPTPVSPTATPTATPIQTPSPTPTNMAPQAFLPLILQSKPQTPTPTATGTPVSPTATPTPTPTATSTPASPTATPTPTPTPTATPTVPPSSDYIVVGYYPSWGVYDSDYHVMDIDASKLTHINYAFANISNDGRCVLGDPYADVDKFYPGDSWDAGALRGSFNQLRLLKEQYPHLKVLISIGGWTWSGKFSDVALTDASRQAFVQSCIDLFIKGEFGGSYGTHPGIFDGIDIDWEYPVEGGLTPGRPEDKQNYTLLLAEFRNQLDALSAQTGQPYLLTIAGGAGPTIINNMELAQMQQYLDFINIMTYDFHGDWENVTNFNAPLYYSPNDPSEDPINFNVHAAVQNYINAGVPREKLVLGLPFYGRSWTEVSPGPNGDGLYQPAGRVGPGTWENGMLDYADIVANYEPTYQKFFHPQAQVPWLFNGTTFITYDDPDTIVRKVQYLKAEGLRGAMFWELSEDVRGVPAPPTSLLYTLHEALQSP</sequence>
<dbReference type="GO" id="GO:0030246">
    <property type="term" value="F:carbohydrate binding"/>
    <property type="evidence" value="ECO:0007669"/>
    <property type="project" value="InterPro"/>
</dbReference>
<reference evidence="11" key="2">
    <citation type="submission" date="2015-08" db="EMBL/GenBank/DDBJ databases">
        <title>Draft Genome Sequence of a Heterotrophic Facultative Anaerobic Bacterium Ardenticatena maritima Strain 110S.</title>
        <authorList>
            <person name="Kawaichi S."/>
            <person name="Yoshida T."/>
            <person name="Sako Y."/>
            <person name="Nakamura R."/>
        </authorList>
    </citation>
    <scope>NUCLEOTIDE SEQUENCE [LARGE SCALE GENOMIC DNA]</scope>
    <source>
        <strain evidence="11">110S</strain>
    </source>
</reference>
<proteinExistence type="predicted"/>
<evidence type="ECO:0000313" key="10">
    <source>
        <dbReference type="EMBL" id="GAP63111.1"/>
    </source>
</evidence>
<dbReference type="InterPro" id="IPR011583">
    <property type="entry name" value="Chitinase_II/V-like_cat"/>
</dbReference>
<dbReference type="Pfam" id="PF03067">
    <property type="entry name" value="LPMO_10"/>
    <property type="match status" value="1"/>
</dbReference>
<keyword evidence="4" id="KW-0146">Chitin degradation</keyword>
<name>A0A0M8K8Q0_9CHLR</name>
<dbReference type="Gene3D" id="2.70.50.50">
    <property type="entry name" value="chitin-binding protein cbp21"/>
    <property type="match status" value="1"/>
</dbReference>
<evidence type="ECO:0000256" key="3">
    <source>
        <dbReference type="ARBA" id="ARBA00022801"/>
    </source>
</evidence>
<dbReference type="Pfam" id="PF02839">
    <property type="entry name" value="CBM_5_12"/>
    <property type="match status" value="2"/>
</dbReference>
<dbReference type="InParanoid" id="A0A0M8K8Q0"/>
<dbReference type="PROSITE" id="PS51910">
    <property type="entry name" value="GH18_2"/>
    <property type="match status" value="1"/>
</dbReference>
<dbReference type="PANTHER" id="PTHR11177">
    <property type="entry name" value="CHITINASE"/>
    <property type="match status" value="1"/>
</dbReference>
<feature type="region of interest" description="Disordered" evidence="8">
    <location>
        <begin position="387"/>
        <end position="408"/>
    </location>
</feature>
<dbReference type="InterPro" id="IPR014756">
    <property type="entry name" value="Ig_E-set"/>
</dbReference>
<dbReference type="CDD" id="cd21177">
    <property type="entry name" value="LPMO_AA10"/>
    <property type="match status" value="1"/>
</dbReference>
<dbReference type="InterPro" id="IPR036573">
    <property type="entry name" value="CBM_sf_5/12"/>
</dbReference>
<dbReference type="SUPFAM" id="SSF51055">
    <property type="entry name" value="Carbohydrate binding domain"/>
    <property type="match status" value="2"/>
</dbReference>
<dbReference type="CDD" id="cd12215">
    <property type="entry name" value="ChiC_BD"/>
    <property type="match status" value="2"/>
</dbReference>
<organism evidence="10 11">
    <name type="scientific">Ardenticatena maritima</name>
    <dbReference type="NCBI Taxonomy" id="872965"/>
    <lineage>
        <taxon>Bacteria</taxon>
        <taxon>Bacillati</taxon>
        <taxon>Chloroflexota</taxon>
        <taxon>Ardenticatenia</taxon>
        <taxon>Ardenticatenales</taxon>
        <taxon>Ardenticatenaceae</taxon>
        <taxon>Ardenticatena</taxon>
    </lineage>
</organism>
<dbReference type="Gene3D" id="3.20.20.80">
    <property type="entry name" value="Glycosidases"/>
    <property type="match status" value="1"/>
</dbReference>
<dbReference type="GO" id="GO:0005576">
    <property type="term" value="C:extracellular region"/>
    <property type="evidence" value="ECO:0007669"/>
    <property type="project" value="InterPro"/>
</dbReference>
<dbReference type="PROSITE" id="PS01095">
    <property type="entry name" value="GH18_1"/>
    <property type="match status" value="1"/>
</dbReference>
<gene>
    <name evidence="10" type="ORF">ARMA_1534</name>
</gene>
<dbReference type="SUPFAM" id="SSF54556">
    <property type="entry name" value="Chitinase insertion domain"/>
    <property type="match status" value="1"/>
</dbReference>
<evidence type="ECO:0000256" key="8">
    <source>
        <dbReference type="SAM" id="MobiDB-lite"/>
    </source>
</evidence>
<evidence type="ECO:0000256" key="7">
    <source>
        <dbReference type="RuleBase" id="RU000489"/>
    </source>
</evidence>
<dbReference type="AlphaFoldDB" id="A0A0M8K8Q0"/>
<protein>
    <recommendedName>
        <fullName evidence="2">chitinase</fullName>
        <ecNumber evidence="2">3.2.1.14</ecNumber>
    </recommendedName>
</protein>
<dbReference type="Proteomes" id="UP000037784">
    <property type="component" value="Unassembled WGS sequence"/>
</dbReference>
<reference evidence="10 11" key="1">
    <citation type="journal article" date="2015" name="Genome Announc.">
        <title>Draft Genome Sequence of a Heterotrophic Facultative Anaerobic Thermophilic Bacterium, Ardenticatena maritima Strain 110ST.</title>
        <authorList>
            <person name="Kawaichi S."/>
            <person name="Yoshida T."/>
            <person name="Sako Y."/>
            <person name="Nakamura R."/>
        </authorList>
    </citation>
    <scope>NUCLEOTIDE SEQUENCE [LARGE SCALE GENOMIC DNA]</scope>
    <source>
        <strain evidence="10 11">110S</strain>
    </source>
</reference>
<dbReference type="EMBL" id="BBZA01000114">
    <property type="protein sequence ID" value="GAP63111.1"/>
    <property type="molecule type" value="Genomic_DNA"/>
</dbReference>
<dbReference type="InterPro" id="IPR001223">
    <property type="entry name" value="Glyco_hydro18_cat"/>
</dbReference>
<accession>A0A0M8K8Q0</accession>
<dbReference type="InterPro" id="IPR001579">
    <property type="entry name" value="Glyco_hydro_18_chit_AS"/>
</dbReference>
<keyword evidence="6 7" id="KW-0326">Glycosidase</keyword>
<comment type="catalytic activity">
    <reaction evidence="1">
        <text>Random endo-hydrolysis of N-acetyl-beta-D-glucosaminide (1-&gt;4)-beta-linkages in chitin and chitodextrins.</text>
        <dbReference type="EC" id="3.2.1.14"/>
    </reaction>
</comment>
<feature type="compositionally biased region" description="Pro residues" evidence="8">
    <location>
        <begin position="283"/>
        <end position="328"/>
    </location>
</feature>
<feature type="region of interest" description="Disordered" evidence="8">
    <location>
        <begin position="242"/>
        <end position="332"/>
    </location>
</feature>
<evidence type="ECO:0000256" key="2">
    <source>
        <dbReference type="ARBA" id="ARBA00012729"/>
    </source>
</evidence>
<dbReference type="SUPFAM" id="SSF81296">
    <property type="entry name" value="E set domains"/>
    <property type="match status" value="1"/>
</dbReference>
<feature type="domain" description="GH18" evidence="9">
    <location>
        <begin position="480"/>
        <end position="870"/>
    </location>
</feature>
<dbReference type="CDD" id="cd06548">
    <property type="entry name" value="GH18_chitinase"/>
    <property type="match status" value="1"/>
</dbReference>
<feature type="compositionally biased region" description="Low complexity" evidence="8">
    <location>
        <begin position="387"/>
        <end position="406"/>
    </location>
</feature>
<evidence type="ECO:0000256" key="5">
    <source>
        <dbReference type="ARBA" id="ARBA00023277"/>
    </source>
</evidence>
<evidence type="ECO:0000313" key="11">
    <source>
        <dbReference type="Proteomes" id="UP000037784"/>
    </source>
</evidence>
<dbReference type="GO" id="GO:0008843">
    <property type="term" value="F:endochitinase activity"/>
    <property type="evidence" value="ECO:0007669"/>
    <property type="project" value="UniProtKB-EC"/>
</dbReference>
<keyword evidence="3 7" id="KW-0378">Hydrolase</keyword>
<dbReference type="SMART" id="SM00636">
    <property type="entry name" value="Glyco_18"/>
    <property type="match status" value="1"/>
</dbReference>
<dbReference type="PANTHER" id="PTHR11177:SF317">
    <property type="entry name" value="CHITINASE 12-RELATED"/>
    <property type="match status" value="1"/>
</dbReference>
<dbReference type="Pfam" id="PF00704">
    <property type="entry name" value="Glyco_hydro_18"/>
    <property type="match status" value="1"/>
</dbReference>
<dbReference type="GO" id="GO:0008061">
    <property type="term" value="F:chitin binding"/>
    <property type="evidence" value="ECO:0007669"/>
    <property type="project" value="InterPro"/>
</dbReference>
<dbReference type="SUPFAM" id="SSF51445">
    <property type="entry name" value="(Trans)glycosidases"/>
    <property type="match status" value="1"/>
</dbReference>
<dbReference type="EC" id="3.2.1.14" evidence="2"/>
<dbReference type="FunFam" id="2.10.10.20:FF:000001">
    <property type="entry name" value="Secreted chitinase"/>
    <property type="match status" value="2"/>
</dbReference>
<evidence type="ECO:0000256" key="1">
    <source>
        <dbReference type="ARBA" id="ARBA00000822"/>
    </source>
</evidence>
<dbReference type="Gene3D" id="2.10.10.20">
    <property type="entry name" value="Carbohydrate-binding module superfamily 5/12"/>
    <property type="match status" value="2"/>
</dbReference>
<dbReference type="InterPro" id="IPR050314">
    <property type="entry name" value="Glycosyl_Hydrlase_18"/>
</dbReference>
<dbReference type="Gene3D" id="3.10.50.10">
    <property type="match status" value="1"/>
</dbReference>
<dbReference type="InterPro" id="IPR029070">
    <property type="entry name" value="Chitinase_insertion_sf"/>
</dbReference>
<feature type="compositionally biased region" description="Low complexity" evidence="8">
    <location>
        <begin position="431"/>
        <end position="460"/>
    </location>
</feature>
<dbReference type="InterPro" id="IPR017853">
    <property type="entry name" value="GH"/>
</dbReference>
<dbReference type="PRINTS" id="PR01217">
    <property type="entry name" value="PRICHEXTENSN"/>
</dbReference>
<evidence type="ECO:0000256" key="6">
    <source>
        <dbReference type="ARBA" id="ARBA00023295"/>
    </source>
</evidence>
<feature type="region of interest" description="Disordered" evidence="8">
    <location>
        <begin position="426"/>
        <end position="474"/>
    </location>
</feature>
<keyword evidence="5" id="KW-0119">Carbohydrate metabolism</keyword>
<evidence type="ECO:0000259" key="9">
    <source>
        <dbReference type="PROSITE" id="PS51910"/>
    </source>
</evidence>
<feature type="compositionally biased region" description="Pro residues" evidence="8">
    <location>
        <begin position="461"/>
        <end position="474"/>
    </location>
</feature>
<comment type="caution">
    <text evidence="10">The sequence shown here is derived from an EMBL/GenBank/DDBJ whole genome shotgun (WGS) entry which is preliminary data.</text>
</comment>
<dbReference type="InterPro" id="IPR003610">
    <property type="entry name" value="CBM5/12"/>
</dbReference>
<evidence type="ECO:0000256" key="4">
    <source>
        <dbReference type="ARBA" id="ARBA00023024"/>
    </source>
</evidence>
<keyword evidence="11" id="KW-1185">Reference proteome</keyword>
<dbReference type="SMART" id="SM00495">
    <property type="entry name" value="ChtBD3"/>
    <property type="match status" value="2"/>
</dbReference>
<keyword evidence="4" id="KW-0624">Polysaccharide degradation</keyword>
<dbReference type="GO" id="GO:0005975">
    <property type="term" value="P:carbohydrate metabolic process"/>
    <property type="evidence" value="ECO:0007669"/>
    <property type="project" value="InterPro"/>
</dbReference>
<dbReference type="STRING" id="872965.SE16_13150"/>
<dbReference type="InterPro" id="IPR004302">
    <property type="entry name" value="Cellulose/chitin-bd_N"/>
</dbReference>